<feature type="domain" description="SF3 helicase" evidence="6">
    <location>
        <begin position="247"/>
        <end position="399"/>
    </location>
</feature>
<dbReference type="GO" id="GO:0043657">
    <property type="term" value="C:host cell"/>
    <property type="evidence" value="ECO:0007669"/>
    <property type="project" value="UniProtKB-SubCell"/>
</dbReference>
<keyword evidence="4" id="KW-0067">ATP-binding</keyword>
<evidence type="ECO:0000313" key="7">
    <source>
        <dbReference type="EMBL" id="QVW56858.1"/>
    </source>
</evidence>
<evidence type="ECO:0000256" key="2">
    <source>
        <dbReference type="ARBA" id="ARBA00022705"/>
    </source>
</evidence>
<proteinExistence type="predicted"/>
<comment type="subcellular location">
    <subcellularLocation>
        <location evidence="1">Host cell</location>
    </subcellularLocation>
</comment>
<reference evidence="7" key="1">
    <citation type="submission" date="2020-09" db="EMBL/GenBank/DDBJ databases">
        <title>Parvovirus dark matter in the feces of wild birds.</title>
        <authorList>
            <person name="Dai Z."/>
            <person name="Yang S."/>
            <person name="Zhang W."/>
        </authorList>
    </citation>
    <scope>NUCLEOTIDE SEQUENCE</scope>
    <source>
        <strain evidence="7">Brs113par010</strain>
    </source>
</reference>
<feature type="compositionally biased region" description="Basic and acidic residues" evidence="5">
    <location>
        <begin position="474"/>
        <end position="491"/>
    </location>
</feature>
<dbReference type="EMBL" id="MW046637">
    <property type="protein sequence ID" value="QVW56858.1"/>
    <property type="molecule type" value="Genomic_DNA"/>
</dbReference>
<dbReference type="GO" id="GO:0005524">
    <property type="term" value="F:ATP binding"/>
    <property type="evidence" value="ECO:0007669"/>
    <property type="project" value="UniProtKB-KW"/>
</dbReference>
<dbReference type="Pfam" id="PF01057">
    <property type="entry name" value="Parvo_NS1"/>
    <property type="match status" value="1"/>
</dbReference>
<keyword evidence="3" id="KW-0547">Nucleotide-binding</keyword>
<evidence type="ECO:0000259" key="6">
    <source>
        <dbReference type="PROSITE" id="PS51206"/>
    </source>
</evidence>
<organism evidence="7">
    <name type="scientific">Lanius cristatus parvoviridae sp</name>
    <dbReference type="NCBI Taxonomy" id="2794482"/>
    <lineage>
        <taxon>Viruses</taxon>
        <taxon>Monodnaviria</taxon>
        <taxon>Shotokuvirae</taxon>
        <taxon>Cossaviricota</taxon>
        <taxon>Quintoviricetes</taxon>
        <taxon>Piccovirales</taxon>
        <taxon>Parvoviridae</taxon>
    </lineage>
</organism>
<dbReference type="GO" id="GO:0019079">
    <property type="term" value="P:viral genome replication"/>
    <property type="evidence" value="ECO:0007669"/>
    <property type="project" value="InterPro"/>
</dbReference>
<dbReference type="PROSITE" id="PS51206">
    <property type="entry name" value="SF3_HELICASE_1"/>
    <property type="match status" value="1"/>
</dbReference>
<feature type="compositionally biased region" description="Basic and acidic residues" evidence="5">
    <location>
        <begin position="559"/>
        <end position="569"/>
    </location>
</feature>
<name>A0A8E7L4T2_9VIRU</name>
<feature type="region of interest" description="Disordered" evidence="5">
    <location>
        <begin position="559"/>
        <end position="590"/>
    </location>
</feature>
<feature type="compositionally biased region" description="Low complexity" evidence="5">
    <location>
        <begin position="454"/>
        <end position="468"/>
    </location>
</feature>
<evidence type="ECO:0000256" key="5">
    <source>
        <dbReference type="SAM" id="MobiDB-lite"/>
    </source>
</evidence>
<keyword evidence="2" id="KW-0235">DNA replication</keyword>
<evidence type="ECO:0000256" key="3">
    <source>
        <dbReference type="ARBA" id="ARBA00022741"/>
    </source>
</evidence>
<dbReference type="InterPro" id="IPR014015">
    <property type="entry name" value="Helicase_SF3_DNA-vir"/>
</dbReference>
<feature type="compositionally biased region" description="Polar residues" evidence="5">
    <location>
        <begin position="500"/>
        <end position="510"/>
    </location>
</feature>
<sequence>MSSQLGANFAYRAIVFQLKDNQIWEQCIVGKKLLSYRSVILCEHPEEPDESTCEWSGLHYHGLVEHAPQYRFDSDRVFNDFKAKCCAWFKSEKCNMPVNFLAYMEIPPRRKIYSNMRDDHSDLPLLEAQVTDELVMEVNERKKNRINVKQEKSKDIMYIKDLIVKTGAQSESELISIFHNDVDFETVYCKRTFTTNFRKAYMFAIQSTLDMPFRNLCINFTDQKKECLSPRYSAELMEKWCDYQSIDPQQFIQDIINVMDKRKRKLNTLILKGAPNSGKTFIAKSICKACIFYGEVTQAIAGYNFLWQDCADKRVIIINEPFFDNCMIEQLKVVLEGTGTYVHKKSAHDTYLKPTPVIITTNNHVWSHCPSAKKAIKARCLRIYDNLKPCDFLKRIKKDLHPHWMSLFCIKYAMEADPVSDITDSEDECLTGQDTVTADQAPILNKAIDREVPSTSSTSAADNTTLNSPPNRPSTRELLTKDLSRAPEKKVTSVKRSHQQSDLDSTWTPSQRLTPFFQDRKCQTKESRDIIRYLSNSDEEDHLRSPIPISKRMKVKVLEKESPVWRQESDSNNSLDLEQEESEEVDKSPQ</sequence>
<protein>
    <submittedName>
        <fullName evidence="7">Nonstructural protein</fullName>
    </submittedName>
</protein>
<dbReference type="InterPro" id="IPR001257">
    <property type="entry name" value="Parvovirus_NS1_helicase"/>
</dbReference>
<accession>A0A8E7L4T2</accession>
<feature type="region of interest" description="Disordered" evidence="5">
    <location>
        <begin position="448"/>
        <end position="510"/>
    </location>
</feature>
<evidence type="ECO:0000256" key="1">
    <source>
        <dbReference type="ARBA" id="ARBA00004340"/>
    </source>
</evidence>
<dbReference type="GO" id="GO:0006260">
    <property type="term" value="P:DNA replication"/>
    <property type="evidence" value="ECO:0007669"/>
    <property type="project" value="UniProtKB-KW"/>
</dbReference>
<evidence type="ECO:0000256" key="4">
    <source>
        <dbReference type="ARBA" id="ARBA00022840"/>
    </source>
</evidence>